<feature type="transmembrane region" description="Helical" evidence="1">
    <location>
        <begin position="39"/>
        <end position="60"/>
    </location>
</feature>
<dbReference type="PANTHER" id="PTHR21000:SF5">
    <property type="entry name" value="DIHYDROXY-ACID DEHYDRATASE, MITOCHONDRIAL"/>
    <property type="match status" value="1"/>
</dbReference>
<keyword evidence="3" id="KW-1185">Reference proteome</keyword>
<accession>A0ABP1A4H1</accession>
<evidence type="ECO:0000313" key="2">
    <source>
        <dbReference type="EMBL" id="CAK9857346.1"/>
    </source>
</evidence>
<keyword evidence="1" id="KW-0472">Membrane</keyword>
<evidence type="ECO:0000313" key="3">
    <source>
        <dbReference type="Proteomes" id="UP001497522"/>
    </source>
</evidence>
<feature type="transmembrane region" description="Helical" evidence="1">
    <location>
        <begin position="110"/>
        <end position="131"/>
    </location>
</feature>
<keyword evidence="1" id="KW-1133">Transmembrane helix</keyword>
<gene>
    <name evidence="2" type="ORF">CSSPJE1EN2_LOCUS341</name>
</gene>
<dbReference type="EMBL" id="OZ023702">
    <property type="protein sequence ID" value="CAK9857346.1"/>
    <property type="molecule type" value="Genomic_DNA"/>
</dbReference>
<organism evidence="2 3">
    <name type="scientific">Sphagnum jensenii</name>
    <dbReference type="NCBI Taxonomy" id="128206"/>
    <lineage>
        <taxon>Eukaryota</taxon>
        <taxon>Viridiplantae</taxon>
        <taxon>Streptophyta</taxon>
        <taxon>Embryophyta</taxon>
        <taxon>Bryophyta</taxon>
        <taxon>Sphagnophytina</taxon>
        <taxon>Sphagnopsida</taxon>
        <taxon>Sphagnales</taxon>
        <taxon>Sphagnaceae</taxon>
        <taxon>Sphagnum</taxon>
    </lineage>
</organism>
<sequence>MEGMGFAMALTEPVPPRVSLMSSIATADGHLFLTRPPSWAIQVGAGIAVGVAFVSLAFWYGRRKKRWFQVSRALNPRTNLFLFKGYPWIKQGIPGCAGSRRGDMEGEARLFVETFWVTIFFGCVAADWVGISSMLYEGNTCNMHLLKASEAGREEVKEAGMVSFCFNRVEVSDAISLWVQRACVTAFNCTT</sequence>
<keyword evidence="1" id="KW-0812">Transmembrane</keyword>
<reference evidence="2 3" key="1">
    <citation type="submission" date="2024-03" db="EMBL/GenBank/DDBJ databases">
        <authorList>
            <consortium name="ELIXIR-Norway"/>
            <consortium name="Elixir Norway"/>
        </authorList>
    </citation>
    <scope>NUCLEOTIDE SEQUENCE [LARGE SCALE GENOMIC DNA]</scope>
</reference>
<dbReference type="PANTHER" id="PTHR21000">
    <property type="entry name" value="DIHYDROXY-ACID DEHYDRATASE DAD"/>
    <property type="match status" value="1"/>
</dbReference>
<dbReference type="InterPro" id="IPR037237">
    <property type="entry name" value="IlvD/EDD_N"/>
</dbReference>
<name>A0ABP1A4H1_9BRYO</name>
<dbReference type="Proteomes" id="UP001497522">
    <property type="component" value="Chromosome 1"/>
</dbReference>
<proteinExistence type="predicted"/>
<protein>
    <submittedName>
        <fullName evidence="2">Uncharacterized protein</fullName>
    </submittedName>
</protein>
<evidence type="ECO:0000256" key="1">
    <source>
        <dbReference type="SAM" id="Phobius"/>
    </source>
</evidence>
<dbReference type="SUPFAM" id="SSF143975">
    <property type="entry name" value="IlvD/EDD N-terminal domain-like"/>
    <property type="match status" value="1"/>
</dbReference>
<dbReference type="InterPro" id="IPR050165">
    <property type="entry name" value="DHAD_IlvD/Edd"/>
</dbReference>